<reference evidence="1 2" key="1">
    <citation type="submission" date="2016-04" db="EMBL/GenBank/DDBJ databases">
        <title>A degradative enzymes factory behind the ericoid mycorrhizal symbiosis.</title>
        <authorList>
            <consortium name="DOE Joint Genome Institute"/>
            <person name="Martino E."/>
            <person name="Morin E."/>
            <person name="Grelet G."/>
            <person name="Kuo A."/>
            <person name="Kohler A."/>
            <person name="Daghino S."/>
            <person name="Barry K."/>
            <person name="Choi C."/>
            <person name="Cichocki N."/>
            <person name="Clum A."/>
            <person name="Copeland A."/>
            <person name="Hainaut M."/>
            <person name="Haridas S."/>
            <person name="Labutti K."/>
            <person name="Lindquist E."/>
            <person name="Lipzen A."/>
            <person name="Khouja H.-R."/>
            <person name="Murat C."/>
            <person name="Ohm R."/>
            <person name="Olson A."/>
            <person name="Spatafora J."/>
            <person name="Veneault-Fourrey C."/>
            <person name="Henrissat B."/>
            <person name="Grigoriev I."/>
            <person name="Martin F."/>
            <person name="Perotto S."/>
        </authorList>
    </citation>
    <scope>NUCLEOTIDE SEQUENCE [LARGE SCALE GENOMIC DNA]</scope>
    <source>
        <strain evidence="1 2">F</strain>
    </source>
</reference>
<protein>
    <submittedName>
        <fullName evidence="1">Uncharacterized protein</fullName>
    </submittedName>
</protein>
<sequence>MAYCRCCPLLSTLLPELRSSDQGPILAGDFGSTLVPIFEHQDPFLAWSYGKQRKNGHAPCGNVFRNTINGVCDRQGHHLLC</sequence>
<evidence type="ECO:0000313" key="2">
    <source>
        <dbReference type="Proteomes" id="UP000235786"/>
    </source>
</evidence>
<keyword evidence="2" id="KW-1185">Reference proteome</keyword>
<accession>A0A2J6RMK3</accession>
<evidence type="ECO:0000313" key="1">
    <source>
        <dbReference type="EMBL" id="PMD39751.1"/>
    </source>
</evidence>
<name>A0A2J6RMK3_HYAVF</name>
<organism evidence="1 2">
    <name type="scientific">Hyaloscypha variabilis (strain UAMH 11265 / GT02V1 / F)</name>
    <name type="common">Meliniomyces variabilis</name>
    <dbReference type="NCBI Taxonomy" id="1149755"/>
    <lineage>
        <taxon>Eukaryota</taxon>
        <taxon>Fungi</taxon>
        <taxon>Dikarya</taxon>
        <taxon>Ascomycota</taxon>
        <taxon>Pezizomycotina</taxon>
        <taxon>Leotiomycetes</taxon>
        <taxon>Helotiales</taxon>
        <taxon>Hyaloscyphaceae</taxon>
        <taxon>Hyaloscypha</taxon>
        <taxon>Hyaloscypha variabilis</taxon>
    </lineage>
</organism>
<dbReference type="EMBL" id="KZ613946">
    <property type="protein sequence ID" value="PMD39751.1"/>
    <property type="molecule type" value="Genomic_DNA"/>
</dbReference>
<gene>
    <name evidence="1" type="ORF">L207DRAFT_512717</name>
</gene>
<proteinExistence type="predicted"/>
<dbReference type="Proteomes" id="UP000235786">
    <property type="component" value="Unassembled WGS sequence"/>
</dbReference>
<dbReference type="AlphaFoldDB" id="A0A2J6RMK3"/>